<sequence>MEIQGYILHVKGSDDRYQHMQEQIRNLKIPFKYILDGDQCDLTAEIISKNFKDKLACVSGISSCTYKHFLSLRDMIKNNVPYGLIFENDVFLDKNFEAAVHKAISEIKASKQASSIKNFYLSLEDSFMKFVKGSARKKGQTVYKIERGEYGGYNGYNTRAAGAYIVDLEAAKNIIKEVDSNKCGLVSDWFYTYCVGEGIINLYYIHPTIVSQGSHNGKFNSLFPGVKRKGRLSYLLQKQYKKLLWRLR</sequence>
<dbReference type="InterPro" id="IPR002654">
    <property type="entry name" value="Glyco_trans_25"/>
</dbReference>
<feature type="domain" description="Glycosyl transferase family 25" evidence="1">
    <location>
        <begin position="5"/>
        <end position="179"/>
    </location>
</feature>
<proteinExistence type="predicted"/>
<protein>
    <submittedName>
        <fullName evidence="2">LPS biosynthesis glycosyltransferase</fullName>
    </submittedName>
</protein>
<evidence type="ECO:0000313" key="2">
    <source>
        <dbReference type="EMBL" id="AKL97438.1"/>
    </source>
</evidence>
<organism evidence="2 3">
    <name type="scientific">Endomicrobium proavitum</name>
    <dbReference type="NCBI Taxonomy" id="1408281"/>
    <lineage>
        <taxon>Bacteria</taxon>
        <taxon>Pseudomonadati</taxon>
        <taxon>Elusimicrobiota</taxon>
        <taxon>Endomicrobiia</taxon>
        <taxon>Endomicrobiales</taxon>
        <taxon>Endomicrobiaceae</taxon>
        <taxon>Endomicrobium</taxon>
    </lineage>
</organism>
<evidence type="ECO:0000313" key="3">
    <source>
        <dbReference type="Proteomes" id="UP000035337"/>
    </source>
</evidence>
<dbReference type="OrthoDB" id="881563at2"/>
<dbReference type="GO" id="GO:0016740">
    <property type="term" value="F:transferase activity"/>
    <property type="evidence" value="ECO:0007669"/>
    <property type="project" value="UniProtKB-KW"/>
</dbReference>
<accession>A0A0G3WGE7</accession>
<keyword evidence="3" id="KW-1185">Reference proteome</keyword>
<gene>
    <name evidence="2" type="ORF">Epro_0059</name>
</gene>
<keyword evidence="2" id="KW-0808">Transferase</keyword>
<dbReference type="Proteomes" id="UP000035337">
    <property type="component" value="Chromosome"/>
</dbReference>
<dbReference type="STRING" id="1408281.Epro_0059"/>
<name>A0A0G3WGE7_9BACT</name>
<dbReference type="RefSeq" id="WP_052569527.1">
    <property type="nucleotide sequence ID" value="NZ_CP009498.1"/>
</dbReference>
<dbReference type="Pfam" id="PF01755">
    <property type="entry name" value="Glyco_transf_25"/>
    <property type="match status" value="1"/>
</dbReference>
<dbReference type="KEGG" id="epo:Epro_0059"/>
<reference evidence="2 3" key="1">
    <citation type="submission" date="2014-09" db="EMBL/GenBank/DDBJ databases">
        <title>Complete genome sequence of Endomicrobium proavitum.</title>
        <authorList>
            <person name="Zheng H."/>
        </authorList>
    </citation>
    <scope>NUCLEOTIDE SEQUENCE [LARGE SCALE GENOMIC DNA]</scope>
    <source>
        <strain evidence="2 3">Rsa215</strain>
    </source>
</reference>
<evidence type="ECO:0000259" key="1">
    <source>
        <dbReference type="Pfam" id="PF01755"/>
    </source>
</evidence>
<dbReference type="EMBL" id="CP009498">
    <property type="protein sequence ID" value="AKL97438.1"/>
    <property type="molecule type" value="Genomic_DNA"/>
</dbReference>
<dbReference type="AlphaFoldDB" id="A0A0G3WGE7"/>